<dbReference type="Proteomes" id="UP001164929">
    <property type="component" value="Chromosome 3"/>
</dbReference>
<accession>A0AAD6R6S0</accession>
<gene>
    <name evidence="2" type="ORF">NC653_008459</name>
</gene>
<dbReference type="PANTHER" id="PTHR47869:SF2">
    <property type="entry name" value="OS03G0410700 PROTEIN"/>
    <property type="match status" value="1"/>
</dbReference>
<sequence length="235" mass="25826">MATALPSTTFCQTSFTFPSQNPPCKVKSPSLIFRTKSHGLIRCSAKKKISFVDQILDYIEGGPKLRKWYGAPDLLPKDGSDAEDEDELPEENGVRDAVLVTDGDSEIGQMIILTLIVKKARVKALVKDKRTAMEAFGAYVEQDESTLVSSGIPYTIIRVGMLQDTPGGTQGFSFEKGSAEKGSLSKEDAAFICVEALDVVPQLGFTFEAVNGEEKVSDWKERLTRLMEKSEQKHP</sequence>
<dbReference type="GO" id="GO:0009507">
    <property type="term" value="C:chloroplast"/>
    <property type="evidence" value="ECO:0007669"/>
    <property type="project" value="TreeGrafter"/>
</dbReference>
<evidence type="ECO:0000313" key="3">
    <source>
        <dbReference type="Proteomes" id="UP001164929"/>
    </source>
</evidence>
<protein>
    <recommendedName>
        <fullName evidence="1">NAD(P)-binding domain-containing protein</fullName>
    </recommendedName>
</protein>
<dbReference type="Pfam" id="PF13460">
    <property type="entry name" value="NAD_binding_10"/>
    <property type="match status" value="1"/>
</dbReference>
<dbReference type="AlphaFoldDB" id="A0AAD6R6S0"/>
<dbReference type="PANTHER" id="PTHR47869">
    <property type="entry name" value="OS03G0410700 PROTEIN"/>
    <property type="match status" value="1"/>
</dbReference>
<comment type="caution">
    <text evidence="2">The sequence shown here is derived from an EMBL/GenBank/DDBJ whole genome shotgun (WGS) entry which is preliminary data.</text>
</comment>
<dbReference type="InterPro" id="IPR016040">
    <property type="entry name" value="NAD(P)-bd_dom"/>
</dbReference>
<reference evidence="2" key="1">
    <citation type="journal article" date="2023" name="Mol. Ecol. Resour.">
        <title>Chromosome-level genome assembly of a triploid poplar Populus alba 'Berolinensis'.</title>
        <authorList>
            <person name="Chen S."/>
            <person name="Yu Y."/>
            <person name="Wang X."/>
            <person name="Wang S."/>
            <person name="Zhang T."/>
            <person name="Zhou Y."/>
            <person name="He R."/>
            <person name="Meng N."/>
            <person name="Wang Y."/>
            <person name="Liu W."/>
            <person name="Liu Z."/>
            <person name="Liu J."/>
            <person name="Guo Q."/>
            <person name="Huang H."/>
            <person name="Sederoff R.R."/>
            <person name="Wang G."/>
            <person name="Qu G."/>
            <person name="Chen S."/>
        </authorList>
    </citation>
    <scope>NUCLEOTIDE SEQUENCE</scope>
    <source>
        <strain evidence="2">SC-2020</strain>
    </source>
</reference>
<dbReference type="EMBL" id="JAQIZT010000003">
    <property type="protein sequence ID" value="KAJ7003221.1"/>
    <property type="molecule type" value="Genomic_DNA"/>
</dbReference>
<name>A0AAD6R6S0_9ROSI</name>
<organism evidence="2 3">
    <name type="scientific">Populus alba x Populus x berolinensis</name>
    <dbReference type="NCBI Taxonomy" id="444605"/>
    <lineage>
        <taxon>Eukaryota</taxon>
        <taxon>Viridiplantae</taxon>
        <taxon>Streptophyta</taxon>
        <taxon>Embryophyta</taxon>
        <taxon>Tracheophyta</taxon>
        <taxon>Spermatophyta</taxon>
        <taxon>Magnoliopsida</taxon>
        <taxon>eudicotyledons</taxon>
        <taxon>Gunneridae</taxon>
        <taxon>Pentapetalae</taxon>
        <taxon>rosids</taxon>
        <taxon>fabids</taxon>
        <taxon>Malpighiales</taxon>
        <taxon>Salicaceae</taxon>
        <taxon>Saliceae</taxon>
        <taxon>Populus</taxon>
    </lineage>
</organism>
<proteinExistence type="predicted"/>
<feature type="domain" description="NAD(P)-binding" evidence="1">
    <location>
        <begin position="137"/>
        <end position="198"/>
    </location>
</feature>
<evidence type="ECO:0000313" key="2">
    <source>
        <dbReference type="EMBL" id="KAJ7003221.1"/>
    </source>
</evidence>
<keyword evidence="3" id="KW-1185">Reference proteome</keyword>
<evidence type="ECO:0000259" key="1">
    <source>
        <dbReference type="Pfam" id="PF13460"/>
    </source>
</evidence>
<dbReference type="Gene3D" id="3.40.50.720">
    <property type="entry name" value="NAD(P)-binding Rossmann-like Domain"/>
    <property type="match status" value="1"/>
</dbReference>